<dbReference type="STRING" id="437022.CC99x_00500"/>
<feature type="compositionally biased region" description="Polar residues" evidence="3">
    <location>
        <begin position="844"/>
        <end position="854"/>
    </location>
</feature>
<dbReference type="PATRIC" id="fig|1590042.3.peg.518"/>
<evidence type="ECO:0000256" key="1">
    <source>
        <dbReference type="ARBA" id="ARBA00023237"/>
    </source>
</evidence>
<dbReference type="GO" id="GO:1990351">
    <property type="term" value="C:transporter complex"/>
    <property type="evidence" value="ECO:0007669"/>
    <property type="project" value="TreeGrafter"/>
</dbReference>
<protein>
    <recommendedName>
        <fullName evidence="2">LPS-assembly protein LptD</fullName>
    </recommendedName>
</protein>
<feature type="region of interest" description="Disordered" evidence="3">
    <location>
        <begin position="834"/>
        <end position="854"/>
    </location>
</feature>
<comment type="function">
    <text evidence="2">Together with LptE, is involved in the assembly of lipopolysaccharide (LPS) at the surface of the outer membrane.</text>
</comment>
<feature type="domain" description="LptD C-terminal" evidence="4">
    <location>
        <begin position="342"/>
        <end position="739"/>
    </location>
</feature>
<dbReference type="GO" id="GO:0015920">
    <property type="term" value="P:lipopolysaccharide transport"/>
    <property type="evidence" value="ECO:0007669"/>
    <property type="project" value="InterPro"/>
</dbReference>
<dbReference type="PANTHER" id="PTHR30189">
    <property type="entry name" value="LPS-ASSEMBLY PROTEIN"/>
    <property type="match status" value="1"/>
</dbReference>
<dbReference type="HAMAP" id="MF_01411">
    <property type="entry name" value="LPS_assembly_LptD"/>
    <property type="match status" value="1"/>
</dbReference>
<keyword evidence="1 2" id="KW-0998">Cell outer membrane</keyword>
<dbReference type="EMBL" id="LKHV01000002">
    <property type="protein sequence ID" value="KRG19488.1"/>
    <property type="molecule type" value="Genomic_DNA"/>
</dbReference>
<gene>
    <name evidence="2 5" type="primary">lptD</name>
    <name evidence="5" type="ORF">CC99x_00500</name>
</gene>
<dbReference type="GO" id="GO:0009279">
    <property type="term" value="C:cell outer membrane"/>
    <property type="evidence" value="ECO:0007669"/>
    <property type="project" value="UniProtKB-SubCell"/>
</dbReference>
<comment type="caution">
    <text evidence="2">Lacks conserved residue(s) required for the propagation of feature annotation.</text>
</comment>
<accession>A0A0Q9YG22</accession>
<comment type="caution">
    <text evidence="5">The sequence shown here is derived from an EMBL/GenBank/DDBJ whole genome shotgun (WGS) entry which is preliminary data.</text>
</comment>
<evidence type="ECO:0000259" key="4">
    <source>
        <dbReference type="Pfam" id="PF04453"/>
    </source>
</evidence>
<comment type="similarity">
    <text evidence="2">Belongs to the LptD family.</text>
</comment>
<dbReference type="InterPro" id="IPR020889">
    <property type="entry name" value="LipoPS_assembly_LptD"/>
</dbReference>
<proteinExistence type="inferred from homology"/>
<dbReference type="InterPro" id="IPR007543">
    <property type="entry name" value="LptD_C"/>
</dbReference>
<dbReference type="GO" id="GO:0043165">
    <property type="term" value="P:Gram-negative-bacterium-type cell outer membrane assembly"/>
    <property type="evidence" value="ECO:0007669"/>
    <property type="project" value="UniProtKB-UniRule"/>
</dbReference>
<comment type="subcellular location">
    <subcellularLocation>
        <location evidence="2">Cell outer membrane</location>
    </subcellularLocation>
</comment>
<dbReference type="Pfam" id="PF04453">
    <property type="entry name" value="LptD"/>
    <property type="match status" value="1"/>
</dbReference>
<comment type="subunit">
    <text evidence="2">Component of the lipopolysaccharide transport and assembly complex. Interacts with LptE and LptA.</text>
</comment>
<dbReference type="PROSITE" id="PS51257">
    <property type="entry name" value="PROKAR_LIPOPROTEIN"/>
    <property type="match status" value="1"/>
</dbReference>
<reference evidence="5" key="1">
    <citation type="submission" date="2015-09" db="EMBL/GenBank/DDBJ databases">
        <title>Draft Genome Sequences of Two Novel Amoeba-resistant Intranuclear Bacteria, Candidatus Berkiella cookevillensis and Candidatus Berkiella aquae.</title>
        <authorList>
            <person name="Mehari Y.T."/>
            <person name="Arivett B.A."/>
            <person name="Farone A.L."/>
            <person name="Gunderson J.H."/>
            <person name="Farone M.B."/>
        </authorList>
    </citation>
    <scope>NUCLEOTIDE SEQUENCE [LARGE SCALE GENOMIC DNA]</scope>
    <source>
        <strain evidence="5">CC99</strain>
    </source>
</reference>
<evidence type="ECO:0000256" key="3">
    <source>
        <dbReference type="SAM" id="MobiDB-lite"/>
    </source>
</evidence>
<keyword evidence="2" id="KW-0472">Membrane</keyword>
<dbReference type="PANTHER" id="PTHR30189:SF1">
    <property type="entry name" value="LPS-ASSEMBLY PROTEIN LPTD"/>
    <property type="match status" value="1"/>
</dbReference>
<sequence length="854" mass="99429">MEVGARLQKKLIYLLAFLLQCWLHVVHGSSSCQFNLTPTDWEISTEPFNLCGGHYKPFYPPITNFSQPTNMPVNIEFDKGDILWEGQSYLHGVSLEQGQRWLHADKLTLKRSPTNWSVLADGHLSFHQPNMGIWADKAFYNNEDEYLQLSCGDFRWYPRHARAQAQSIEIFGQKKVVLHHSNFTTCPPTHQSWQLNAREIALYPRQGRAKAKHIYLKSKNVPIFYWPYLNYPIDNQRHSGFLFPSYSSSSQSGLSFTIPYYFNLAPNYDLTLGIQGFAKRGAGLQSHLRYLSKRTNGEFYLDYLPNDNAYRIFREETLQTIPSGYTTIDPRIKGIQDHNYRLGLGFNHHLQIGTSWSADINYHRVSDDNFFVDLGNDIHTTSTLHLPQRVQLLYEGQHWIHTFRTEEYQVLQAYKGGIVEEIYRRQPQWLFEALYPNIWKSLYFNLSGEAVQFIYPSAPASSQSKAEGKRYYLQPSLSYPIRRAWGELNPSVYLDLLSYDLKLPSETFENGNSFNHNPNRIAPIYTIDGKLYFERPLQLHHFDFIQTLTPRAFYVYIPYRNQNYFPNFDSGVIQFSYAQLFRYNRFSGKDRLNEANQLSLSVNSSILDKQNNFEWLRFGIGEIFYFKDEKVEICDGISPSQFCSQSDINRTSVRHSNLLSEIVFSSPQNWQSGAFIEWGMNAEFIQQASLFFQSKISDNALFNLNYYFTRKDNKNLDLRADTLGKLNQGDISLLIPLSYQFNLLTRFHYDFQFDQFVELLGGLEYNSCCFATQLVMSRYRQLGNALLGREYANQIMLQFVFKGLSSVGFNQPDRKLKQKIPGFVPLSERVSLPQVNQSKRKLGDSQQTDRPIDF</sequence>
<keyword evidence="2" id="KW-0732">Signal</keyword>
<dbReference type="InterPro" id="IPR050218">
    <property type="entry name" value="LptD"/>
</dbReference>
<evidence type="ECO:0000313" key="5">
    <source>
        <dbReference type="EMBL" id="KRG19488.1"/>
    </source>
</evidence>
<evidence type="ECO:0000256" key="2">
    <source>
        <dbReference type="HAMAP-Rule" id="MF_01411"/>
    </source>
</evidence>
<name>A0A0Q9YG22_9GAMM</name>
<organism evidence="5">
    <name type="scientific">Candidatus Berkiella cookevillensis</name>
    <dbReference type="NCBI Taxonomy" id="437022"/>
    <lineage>
        <taxon>Bacteria</taxon>
        <taxon>Pseudomonadati</taxon>
        <taxon>Pseudomonadota</taxon>
        <taxon>Gammaproteobacteria</taxon>
        <taxon>Candidatus Berkiellales</taxon>
        <taxon>Candidatus Berkiellaceae</taxon>
        <taxon>Candidatus Berkiella</taxon>
    </lineage>
</organism>
<dbReference type="AlphaFoldDB" id="A0A0Q9YG22"/>